<dbReference type="AlphaFoldDB" id="A0A9D2HSW3"/>
<organism evidence="1 2">
    <name type="scientific">Candidatus Bacteroides avicola</name>
    <dbReference type="NCBI Taxonomy" id="2838468"/>
    <lineage>
        <taxon>Bacteria</taxon>
        <taxon>Pseudomonadati</taxon>
        <taxon>Bacteroidota</taxon>
        <taxon>Bacteroidia</taxon>
        <taxon>Bacteroidales</taxon>
        <taxon>Bacteroidaceae</taxon>
        <taxon>Bacteroides</taxon>
    </lineage>
</organism>
<accession>A0A9D2HSW3</accession>
<dbReference type="EMBL" id="DWZI01000008">
    <property type="protein sequence ID" value="HJA84910.1"/>
    <property type="molecule type" value="Genomic_DNA"/>
</dbReference>
<gene>
    <name evidence="1" type="ORF">H9950_01700</name>
</gene>
<reference evidence="1" key="1">
    <citation type="journal article" date="2021" name="PeerJ">
        <title>Extensive microbial diversity within the chicken gut microbiome revealed by metagenomics and culture.</title>
        <authorList>
            <person name="Gilroy R."/>
            <person name="Ravi A."/>
            <person name="Getino M."/>
            <person name="Pursley I."/>
            <person name="Horton D.L."/>
            <person name="Alikhan N.F."/>
            <person name="Baker D."/>
            <person name="Gharbi K."/>
            <person name="Hall N."/>
            <person name="Watson M."/>
            <person name="Adriaenssens E.M."/>
            <person name="Foster-Nyarko E."/>
            <person name="Jarju S."/>
            <person name="Secka A."/>
            <person name="Antonio M."/>
            <person name="Oren A."/>
            <person name="Chaudhuri R.R."/>
            <person name="La Ragione R."/>
            <person name="Hildebrand F."/>
            <person name="Pallen M.J."/>
        </authorList>
    </citation>
    <scope>NUCLEOTIDE SEQUENCE</scope>
    <source>
        <strain evidence="1">ChiHjej12B11-9795</strain>
    </source>
</reference>
<proteinExistence type="predicted"/>
<sequence>MRVFTKEIMNYLTKIGVGAASCCCLSACGGAFRGDVRFTEADIASLHLDSTQVLPAVDSAVVRVNLNPFLGNREFDFGSLVNSMRLIPLETNDNSLVANIYKVLLTDKYIYIHDDFKRGGLIIFTADGKFVRRISHGGGPGELYRLSDIDFDRENQYLLAYQHPYLMYYTPDGQYLRQKKLPFGFYNFCAIPGGYAFKTMDGYGNEHLGTKKDYTLLVTDTTFRLKQAALPSPRLVGFGGYHYLYKTSEVQVTAKFCDTVYTYKPLRGELEAAYALDYSDKKLPYSYCLDTNSNKFMDAITQNDYYYFVGEYLENNTHQVFFLRNDYRNQRTVIYRDKRTDEMTGGSNANFDKNVIPPIAFPTAVYGDCFVSLHYPNPNDSCLQASPLLSAEEKRALLQLQEDDNPVLVSFALKTIKDDE</sequence>
<evidence type="ECO:0000313" key="2">
    <source>
        <dbReference type="Proteomes" id="UP000823862"/>
    </source>
</evidence>
<dbReference type="Proteomes" id="UP000823862">
    <property type="component" value="Unassembled WGS sequence"/>
</dbReference>
<reference evidence="1" key="2">
    <citation type="submission" date="2021-04" db="EMBL/GenBank/DDBJ databases">
        <authorList>
            <person name="Gilroy R."/>
        </authorList>
    </citation>
    <scope>NUCLEOTIDE SEQUENCE</scope>
    <source>
        <strain evidence="1">ChiHjej12B11-9795</strain>
    </source>
</reference>
<dbReference type="Pfam" id="PF17170">
    <property type="entry name" value="DUF5128"/>
    <property type="match status" value="1"/>
</dbReference>
<name>A0A9D2HSW3_9BACE</name>
<evidence type="ECO:0000313" key="1">
    <source>
        <dbReference type="EMBL" id="HJA84910.1"/>
    </source>
</evidence>
<protein>
    <submittedName>
        <fullName evidence="1">6-bladed beta-propeller</fullName>
    </submittedName>
</protein>
<comment type="caution">
    <text evidence="1">The sequence shown here is derived from an EMBL/GenBank/DDBJ whole genome shotgun (WGS) entry which is preliminary data.</text>
</comment>